<accession>A0A671NIG9</accession>
<dbReference type="PANTHER" id="PTHR46289:SF13">
    <property type="entry name" value="52 KDA REPRESSOR OF THE INHIBITOR OF THE PROTEIN KINASE-RELATED"/>
    <property type="match status" value="1"/>
</dbReference>
<proteinExistence type="predicted"/>
<sequence length="140" mass="16292">MGQLKFNTAEETSADIYKDDLLNPDTFPAELHCWKIKWKHDVVLPSTIYETLQLSDVKFFPNVCALLKVLYNLPVFTLTNDKCSTAKQRLTTYLEDTPVHHRNKSMALFFINCAIKHDLDSMVEKYLKMYPDSEPSENRD</sequence>
<reference evidence="1" key="1">
    <citation type="submission" date="2025-08" db="UniProtKB">
        <authorList>
            <consortium name="Ensembl"/>
        </authorList>
    </citation>
    <scope>IDENTIFICATION</scope>
</reference>
<organism evidence="1 2">
    <name type="scientific">Sinocyclocheilus anshuiensis</name>
    <dbReference type="NCBI Taxonomy" id="1608454"/>
    <lineage>
        <taxon>Eukaryota</taxon>
        <taxon>Metazoa</taxon>
        <taxon>Chordata</taxon>
        <taxon>Craniata</taxon>
        <taxon>Vertebrata</taxon>
        <taxon>Euteleostomi</taxon>
        <taxon>Actinopterygii</taxon>
        <taxon>Neopterygii</taxon>
        <taxon>Teleostei</taxon>
        <taxon>Ostariophysi</taxon>
        <taxon>Cypriniformes</taxon>
        <taxon>Cyprinidae</taxon>
        <taxon>Cyprininae</taxon>
        <taxon>Sinocyclocheilus</taxon>
    </lineage>
</organism>
<dbReference type="Ensembl" id="ENSSANT00000045857.1">
    <property type="protein sequence ID" value="ENSSANP00000043090.1"/>
    <property type="gene ID" value="ENSSANG00000021838.1"/>
</dbReference>
<dbReference type="Proteomes" id="UP000472260">
    <property type="component" value="Unassembled WGS sequence"/>
</dbReference>
<dbReference type="PANTHER" id="PTHR46289">
    <property type="entry name" value="52 KDA REPRESSOR OF THE INHIBITOR OF THE PROTEIN KINASE-LIKE PROTEIN-RELATED"/>
    <property type="match status" value="1"/>
</dbReference>
<evidence type="ECO:0000313" key="2">
    <source>
        <dbReference type="Proteomes" id="UP000472260"/>
    </source>
</evidence>
<dbReference type="AlphaFoldDB" id="A0A671NIG9"/>
<reference evidence="1" key="2">
    <citation type="submission" date="2025-09" db="UniProtKB">
        <authorList>
            <consortium name="Ensembl"/>
        </authorList>
    </citation>
    <scope>IDENTIFICATION</scope>
</reference>
<name>A0A671NIG9_9TELE</name>
<dbReference type="InterPro" id="IPR052958">
    <property type="entry name" value="IFN-induced_PKR_regulator"/>
</dbReference>
<evidence type="ECO:0008006" key="3">
    <source>
        <dbReference type="Google" id="ProtNLM"/>
    </source>
</evidence>
<evidence type="ECO:0000313" key="1">
    <source>
        <dbReference type="Ensembl" id="ENSSANP00000043090.1"/>
    </source>
</evidence>
<protein>
    <recommendedName>
        <fullName evidence="3">HAT C-terminal dimerisation domain-containing protein</fullName>
    </recommendedName>
</protein>
<keyword evidence="2" id="KW-1185">Reference proteome</keyword>